<accession>A0AAD6NN40</accession>
<evidence type="ECO:0000259" key="1">
    <source>
        <dbReference type="PROSITE" id="PS50097"/>
    </source>
</evidence>
<sequence length="689" mass="77200">MESAVVVNPLEAFANDFIPKPDDYQNEGIQDYVESVWKLFVKQQHTDCKFFIAPSAADIPSTVVKCHKMVVWAAMPSMRRVFAELATDQEEGHAVVELENTDPKSFVHLLAYSYTDDRATLDPGFVHLPGYPRDKYLNHYRNKGRHSPGEAPRSAGAEEVLFPIKLEALAKKLGMKGEVEIPGDIFGDCCCPASRTETGAPTYQCQLLFQNYDSEILCQYAEIVYTDFKPSDLARLALTTSAVCYLTQSKDCPGKYRETFEKVPALLKEVVKRLGQCLQKSYPGLESCDGHPILRVEETDPKLVLHALEFAYCARVDFLYPGCVEVEGLHDAENWSSHHPMDCHSSPKSVHHLAAKDEILFLARLAVLAGKIGMSILANRAWAITKEGCGCQDKRKPRTYTTDISGTAAVHYSPPPCPFADIANYDAQLLCEYAEITMWTAFLDQVLTDCEIVMYPPGCGNQFSIKSHKLVLWQIPYFRSILKHPRSIAAATHRENHLLLKLDIEPRYFLHILAHVYTTSREVLMPNFVGAVGEDFFPATGITHFVEYGQHKPEDQTRPATREELLFSAKITAAALKFGVKSAAMRQDEIAEQCSCEYPERSTADPCPLWVTTWDSGTIADYLAIMCEGEGDDVLELIDFPIPRMTMEGGYICSGNFAEALERVPKFKKAVMKQLVAFVKACYPEIKIP</sequence>
<gene>
    <name evidence="2" type="ORF">Dda_0072</name>
</gene>
<feature type="domain" description="BTB" evidence="1">
    <location>
        <begin position="46"/>
        <end position="122"/>
    </location>
</feature>
<comment type="caution">
    <text evidence="2">The sequence shown here is derived from an EMBL/GenBank/DDBJ whole genome shotgun (WGS) entry which is preliminary data.</text>
</comment>
<name>A0AAD6NN40_DREDA</name>
<dbReference type="AlphaFoldDB" id="A0AAD6NN40"/>
<dbReference type="InterPro" id="IPR011333">
    <property type="entry name" value="SKP1/BTB/POZ_sf"/>
</dbReference>
<keyword evidence="3" id="KW-1185">Reference proteome</keyword>
<protein>
    <recommendedName>
        <fullName evidence="1">BTB domain-containing protein</fullName>
    </recommendedName>
</protein>
<proteinExistence type="predicted"/>
<dbReference type="SUPFAM" id="SSF54695">
    <property type="entry name" value="POZ domain"/>
    <property type="match status" value="1"/>
</dbReference>
<dbReference type="Proteomes" id="UP001221413">
    <property type="component" value="Unassembled WGS sequence"/>
</dbReference>
<feature type="domain" description="BTB" evidence="1">
    <location>
        <begin position="448"/>
        <end position="525"/>
    </location>
</feature>
<dbReference type="Gene3D" id="3.30.710.10">
    <property type="entry name" value="Potassium Channel Kv1.1, Chain A"/>
    <property type="match status" value="1"/>
</dbReference>
<dbReference type="EMBL" id="JAQGDS010000001">
    <property type="protein sequence ID" value="KAJ6263935.1"/>
    <property type="molecule type" value="Genomic_DNA"/>
</dbReference>
<evidence type="ECO:0000313" key="2">
    <source>
        <dbReference type="EMBL" id="KAJ6263935.1"/>
    </source>
</evidence>
<dbReference type="InterPro" id="IPR000210">
    <property type="entry name" value="BTB/POZ_dom"/>
</dbReference>
<dbReference type="PROSITE" id="PS50097">
    <property type="entry name" value="BTB"/>
    <property type="match status" value="2"/>
</dbReference>
<organism evidence="2 3">
    <name type="scientific">Drechslerella dactyloides</name>
    <name type="common">Nematode-trapping fungus</name>
    <name type="synonym">Arthrobotrys dactyloides</name>
    <dbReference type="NCBI Taxonomy" id="74499"/>
    <lineage>
        <taxon>Eukaryota</taxon>
        <taxon>Fungi</taxon>
        <taxon>Dikarya</taxon>
        <taxon>Ascomycota</taxon>
        <taxon>Pezizomycotina</taxon>
        <taxon>Orbiliomycetes</taxon>
        <taxon>Orbiliales</taxon>
        <taxon>Orbiliaceae</taxon>
        <taxon>Drechslerella</taxon>
    </lineage>
</organism>
<evidence type="ECO:0000313" key="3">
    <source>
        <dbReference type="Proteomes" id="UP001221413"/>
    </source>
</evidence>
<reference evidence="2" key="1">
    <citation type="submission" date="2023-01" db="EMBL/GenBank/DDBJ databases">
        <title>The chitinases involved in constricting ring structure development in the nematode-trapping fungus Drechslerella dactyloides.</title>
        <authorList>
            <person name="Wang R."/>
            <person name="Zhang L."/>
            <person name="Tang P."/>
            <person name="Li S."/>
            <person name="Liang L."/>
        </authorList>
    </citation>
    <scope>NUCLEOTIDE SEQUENCE</scope>
    <source>
        <strain evidence="2">YMF1.00031</strain>
    </source>
</reference>